<dbReference type="Gene3D" id="3.40.50.11980">
    <property type="match status" value="1"/>
</dbReference>
<evidence type="ECO:0000259" key="3">
    <source>
        <dbReference type="PROSITE" id="PS50103"/>
    </source>
</evidence>
<name>A0A3B4AQS3_9GOBI</name>
<keyword evidence="1" id="KW-0863">Zinc-finger</keyword>
<feature type="region of interest" description="Disordered" evidence="2">
    <location>
        <begin position="253"/>
        <end position="306"/>
    </location>
</feature>
<dbReference type="InterPro" id="IPR040757">
    <property type="entry name" value="Regnase_1/ZC3H12_C"/>
</dbReference>
<dbReference type="GO" id="GO:0036464">
    <property type="term" value="C:cytoplasmic ribonucleoprotein granule"/>
    <property type="evidence" value="ECO:0007669"/>
    <property type="project" value="TreeGrafter"/>
</dbReference>
<proteinExistence type="predicted"/>
<dbReference type="Proteomes" id="UP000261520">
    <property type="component" value="Unplaced"/>
</dbReference>
<dbReference type="FunFam" id="3.40.50.11980:FF:000001">
    <property type="entry name" value="ZC3H12A isoform 1"/>
    <property type="match status" value="1"/>
</dbReference>
<feature type="compositionally biased region" description="Polar residues" evidence="2">
    <location>
        <begin position="287"/>
        <end position="298"/>
    </location>
</feature>
<reference evidence="4" key="2">
    <citation type="submission" date="2025-09" db="UniProtKB">
        <authorList>
            <consortium name="Ensembl"/>
        </authorList>
    </citation>
    <scope>IDENTIFICATION</scope>
</reference>
<keyword evidence="5" id="KW-1185">Reference proteome</keyword>
<dbReference type="InterPro" id="IPR051101">
    <property type="entry name" value="ZC3H12/N4BP1_RNase_Reg"/>
</dbReference>
<dbReference type="GO" id="GO:0008270">
    <property type="term" value="F:zinc ion binding"/>
    <property type="evidence" value="ECO:0007669"/>
    <property type="project" value="UniProtKB-KW"/>
</dbReference>
<dbReference type="PROSITE" id="PS50103">
    <property type="entry name" value="ZF_C3H1"/>
    <property type="match status" value="1"/>
</dbReference>
<feature type="zinc finger region" description="C3H1-type" evidence="1">
    <location>
        <begin position="186"/>
        <end position="210"/>
    </location>
</feature>
<feature type="compositionally biased region" description="Basic residues" evidence="2">
    <location>
        <begin position="272"/>
        <end position="286"/>
    </location>
</feature>
<dbReference type="GO" id="GO:0004521">
    <property type="term" value="F:RNA endonuclease activity"/>
    <property type="evidence" value="ECO:0007669"/>
    <property type="project" value="TreeGrafter"/>
</dbReference>
<dbReference type="Pfam" id="PF11977">
    <property type="entry name" value="RNase_Zc3h12a"/>
    <property type="match status" value="1"/>
</dbReference>
<dbReference type="AlphaFoldDB" id="A0A3B4AQS3"/>
<feature type="region of interest" description="Disordered" evidence="2">
    <location>
        <begin position="210"/>
        <end position="241"/>
    </location>
</feature>
<dbReference type="PANTHER" id="PTHR12876:SF10">
    <property type="entry name" value="ENDORIBONUCLEASE ZC3H12A"/>
    <property type="match status" value="1"/>
</dbReference>
<evidence type="ECO:0000313" key="5">
    <source>
        <dbReference type="Proteomes" id="UP000261520"/>
    </source>
</evidence>
<evidence type="ECO:0000256" key="2">
    <source>
        <dbReference type="SAM" id="MobiDB-lite"/>
    </source>
</evidence>
<dbReference type="Pfam" id="PF18561">
    <property type="entry name" value="Regnase_1_C"/>
    <property type="match status" value="1"/>
</dbReference>
<dbReference type="PANTHER" id="PTHR12876">
    <property type="entry name" value="N4BP1-RELATED"/>
    <property type="match status" value="1"/>
</dbReference>
<sequence length="466" mass="52222">FGGNVHDGEGGGGGVFSMGSDCTIICVTAPCSSGSHGNKEVFSCLGIQIAVNFFLERGHKSVTVFVPSWRNEKPRPDVPISDQHILRELEKRKLLVFTPSKRVNGKRIVCHDDRYIVKLAYDEDGLIVSNDMYRDLQRENPEWKRFIEERLIMFSFVNNKFMPPDDPMGRHGPSLDDLRRKCPVVQKKQPCPYGKKCTFGIKCRFLHPERPKQSNQSLADELRSRSSAPALTPAPGHSLSLVEDMAKKLTLGGTMKKEHHPELSTISPGVKGHSKKSCSKKDRKSRQTSLEQGSVTSIDSHDLDSGLGSIDPHYDATYGTNLYSQPHSAPCHCCHVTAPHHSFQQHPHITQSEINFAYNMTAHPNYGSYSGGMRAYSQHRPPQQMYWSDPYMAAPRAMCRAPEESSQWEQSQVSAGHAKDQREAVRKKLLAIFNVQLVDTAMNLNPQLLDPQRLLAEILRLQGQGL</sequence>
<protein>
    <recommendedName>
        <fullName evidence="3">C3H1-type domain-containing protein</fullName>
    </recommendedName>
</protein>
<dbReference type="GO" id="GO:0061158">
    <property type="term" value="P:3'-UTR-mediated mRNA destabilization"/>
    <property type="evidence" value="ECO:0007669"/>
    <property type="project" value="TreeGrafter"/>
</dbReference>
<keyword evidence="1" id="KW-0479">Metal-binding</keyword>
<dbReference type="GO" id="GO:0003729">
    <property type="term" value="F:mRNA binding"/>
    <property type="evidence" value="ECO:0007669"/>
    <property type="project" value="TreeGrafter"/>
</dbReference>
<dbReference type="Ensembl" id="ENSPMGT00000020204.1">
    <property type="protein sequence ID" value="ENSPMGP00000018949.1"/>
    <property type="gene ID" value="ENSPMGG00000015418.1"/>
</dbReference>
<dbReference type="InterPro" id="IPR021869">
    <property type="entry name" value="RNase_Zc3h12_NYN"/>
</dbReference>
<evidence type="ECO:0000313" key="4">
    <source>
        <dbReference type="Ensembl" id="ENSPMGP00000018949.1"/>
    </source>
</evidence>
<dbReference type="GO" id="GO:0005634">
    <property type="term" value="C:nucleus"/>
    <property type="evidence" value="ECO:0007669"/>
    <property type="project" value="TreeGrafter"/>
</dbReference>
<reference evidence="4" key="1">
    <citation type="submission" date="2025-08" db="UniProtKB">
        <authorList>
            <consortium name="Ensembl"/>
        </authorList>
    </citation>
    <scope>IDENTIFICATION</scope>
</reference>
<organism evidence="4 5">
    <name type="scientific">Periophthalmus magnuspinnatus</name>
    <dbReference type="NCBI Taxonomy" id="409849"/>
    <lineage>
        <taxon>Eukaryota</taxon>
        <taxon>Metazoa</taxon>
        <taxon>Chordata</taxon>
        <taxon>Craniata</taxon>
        <taxon>Vertebrata</taxon>
        <taxon>Euteleostomi</taxon>
        <taxon>Actinopterygii</taxon>
        <taxon>Neopterygii</taxon>
        <taxon>Teleostei</taxon>
        <taxon>Neoteleostei</taxon>
        <taxon>Acanthomorphata</taxon>
        <taxon>Gobiaria</taxon>
        <taxon>Gobiiformes</taxon>
        <taxon>Gobioidei</taxon>
        <taxon>Gobiidae</taxon>
        <taxon>Oxudercinae</taxon>
        <taxon>Periophthalmus</taxon>
    </lineage>
</organism>
<feature type="domain" description="C3H1-type" evidence="3">
    <location>
        <begin position="186"/>
        <end position="210"/>
    </location>
</feature>
<evidence type="ECO:0000256" key="1">
    <source>
        <dbReference type="PROSITE-ProRule" id="PRU00723"/>
    </source>
</evidence>
<keyword evidence="1" id="KW-0862">Zinc</keyword>
<dbReference type="STRING" id="409849.ENSPMGP00000018949"/>
<dbReference type="InterPro" id="IPR000571">
    <property type="entry name" value="Znf_CCCH"/>
</dbReference>
<accession>A0A3B4AQS3</accession>